<dbReference type="Proteomes" id="UP000095765">
    <property type="component" value="Unassembled WGS sequence"/>
</dbReference>
<dbReference type="AlphaFoldDB" id="A0A174MSN5"/>
<proteinExistence type="predicted"/>
<evidence type="ECO:0000313" key="2">
    <source>
        <dbReference type="Proteomes" id="UP000095765"/>
    </source>
</evidence>
<accession>A0A174MSN5</accession>
<name>A0A174MSN5_9FIRM</name>
<organism evidence="1 2">
    <name type="scientific">Anaerotruncus colihominis</name>
    <dbReference type="NCBI Taxonomy" id="169435"/>
    <lineage>
        <taxon>Bacteria</taxon>
        <taxon>Bacillati</taxon>
        <taxon>Bacillota</taxon>
        <taxon>Clostridia</taxon>
        <taxon>Eubacteriales</taxon>
        <taxon>Oscillospiraceae</taxon>
        <taxon>Anaerotruncus</taxon>
    </lineage>
</organism>
<dbReference type="EMBL" id="CZBE01000003">
    <property type="protein sequence ID" value="CUP36745.1"/>
    <property type="molecule type" value="Genomic_DNA"/>
</dbReference>
<sequence length="187" mass="20684">MHHRADQMRAPADRQAVGRGAVVDAEILNADAVIISRIHSKQHTGGMRRFCKKAMRRIPIDALDAECNTARPAAHAAREINKQRMRLVNCNLHLFQLLFQPQGGHRIAQKQVFGILIIDKITVRIGLGLAAALGNRLAVVVFILDDMDAKAAQHILFPLARVGRHMDCHMKPKLGAHNPDGKAQVAR</sequence>
<protein>
    <submittedName>
        <fullName evidence="1">Uncharacterized protein</fullName>
    </submittedName>
</protein>
<gene>
    <name evidence="1" type="ORF">ERS852551_00579</name>
</gene>
<reference evidence="1 2" key="1">
    <citation type="submission" date="2015-09" db="EMBL/GenBank/DDBJ databases">
        <authorList>
            <consortium name="Pathogen Informatics"/>
        </authorList>
    </citation>
    <scope>NUCLEOTIDE SEQUENCE [LARGE SCALE GENOMIC DNA]</scope>
    <source>
        <strain evidence="1 2">2789STDY5834939</strain>
    </source>
</reference>
<evidence type="ECO:0000313" key="1">
    <source>
        <dbReference type="EMBL" id="CUP36745.1"/>
    </source>
</evidence>